<evidence type="ECO:0000256" key="4">
    <source>
        <dbReference type="ARBA" id="ARBA00022989"/>
    </source>
</evidence>
<dbReference type="HOGENOM" id="CLU_046113_7_2_0"/>
<dbReference type="eggNOG" id="COG1174">
    <property type="taxonomic scope" value="Bacteria"/>
</dbReference>
<feature type="transmembrane region" description="Helical" evidence="6">
    <location>
        <begin position="59"/>
        <end position="83"/>
    </location>
</feature>
<feature type="transmembrane region" description="Helical" evidence="6">
    <location>
        <begin position="6"/>
        <end position="23"/>
    </location>
</feature>
<evidence type="ECO:0000256" key="1">
    <source>
        <dbReference type="ARBA" id="ARBA00004141"/>
    </source>
</evidence>
<dbReference type="Pfam" id="PF00528">
    <property type="entry name" value="BPD_transp_1"/>
    <property type="match status" value="1"/>
</dbReference>
<keyword evidence="4 6" id="KW-1133">Transmembrane helix</keyword>
<keyword evidence="2 6" id="KW-0813">Transport</keyword>
<keyword evidence="5 6" id="KW-0472">Membrane</keyword>
<reference evidence="8 9" key="1">
    <citation type="journal article" date="2012" name="Stand. Genomic Sci.">
        <title>Complete genome sequence of the aerobic, heterotroph Marinithermus hydrothermalis type strain (T1(T)) from a deep-sea hydrothermal vent chimney.</title>
        <authorList>
            <person name="Copeland A."/>
            <person name="Gu W."/>
            <person name="Yasawong M."/>
            <person name="Lapidus A."/>
            <person name="Lucas S."/>
            <person name="Deshpande S."/>
            <person name="Pagani I."/>
            <person name="Tapia R."/>
            <person name="Cheng J.F."/>
            <person name="Goodwin L.A."/>
            <person name="Pitluck S."/>
            <person name="Liolios K."/>
            <person name="Ivanova N."/>
            <person name="Mavromatis K."/>
            <person name="Mikhailova N."/>
            <person name="Pati A."/>
            <person name="Chen A."/>
            <person name="Palaniappan K."/>
            <person name="Land M."/>
            <person name="Pan C."/>
            <person name="Brambilla E.M."/>
            <person name="Rohde M."/>
            <person name="Tindall B.J."/>
            <person name="Sikorski J."/>
            <person name="Goker M."/>
            <person name="Detter J.C."/>
            <person name="Bristow J."/>
            <person name="Eisen J.A."/>
            <person name="Markowitz V."/>
            <person name="Hugenholtz P."/>
            <person name="Kyrpides N.C."/>
            <person name="Klenk H.P."/>
            <person name="Woyke T."/>
        </authorList>
    </citation>
    <scope>NUCLEOTIDE SEQUENCE [LARGE SCALE GENOMIC DNA]</scope>
    <source>
        <strain evidence="9">DSM 14884 / JCM 11576 / T1</strain>
    </source>
</reference>
<dbReference type="InterPro" id="IPR051204">
    <property type="entry name" value="ABC_transp_perm/SBD"/>
</dbReference>
<dbReference type="OrthoDB" id="34174at2"/>
<dbReference type="Gene3D" id="1.10.3720.10">
    <property type="entry name" value="MetI-like"/>
    <property type="match status" value="1"/>
</dbReference>
<evidence type="ECO:0000259" key="7">
    <source>
        <dbReference type="PROSITE" id="PS50928"/>
    </source>
</evidence>
<evidence type="ECO:0000256" key="6">
    <source>
        <dbReference type="RuleBase" id="RU363032"/>
    </source>
</evidence>
<dbReference type="AlphaFoldDB" id="F2NPG8"/>
<dbReference type="InterPro" id="IPR000515">
    <property type="entry name" value="MetI-like"/>
</dbReference>
<comment type="subcellular location">
    <subcellularLocation>
        <location evidence="6">Cell membrane</location>
        <topology evidence="6">Multi-pass membrane protein</topology>
    </subcellularLocation>
    <subcellularLocation>
        <location evidence="1">Membrane</location>
        <topology evidence="1">Multi-pass membrane protein</topology>
    </subcellularLocation>
</comment>
<feature type="transmembrane region" description="Helical" evidence="6">
    <location>
        <begin position="103"/>
        <end position="127"/>
    </location>
</feature>
<dbReference type="KEGG" id="mhd:Marky_1514"/>
<dbReference type="PROSITE" id="PS50928">
    <property type="entry name" value="ABC_TM1"/>
    <property type="match status" value="1"/>
</dbReference>
<evidence type="ECO:0000256" key="5">
    <source>
        <dbReference type="ARBA" id="ARBA00023136"/>
    </source>
</evidence>
<name>F2NPG8_MARHT</name>
<evidence type="ECO:0000313" key="9">
    <source>
        <dbReference type="Proteomes" id="UP000007030"/>
    </source>
</evidence>
<comment type="similarity">
    <text evidence="6">Belongs to the binding-protein-dependent transport system permease family.</text>
</comment>
<dbReference type="GO" id="GO:0005886">
    <property type="term" value="C:plasma membrane"/>
    <property type="evidence" value="ECO:0007669"/>
    <property type="project" value="UniProtKB-SubCell"/>
</dbReference>
<feature type="domain" description="ABC transmembrane type-1" evidence="7">
    <location>
        <begin position="53"/>
        <end position="239"/>
    </location>
</feature>
<keyword evidence="9" id="KW-1185">Reference proteome</keyword>
<organism evidence="8 9">
    <name type="scientific">Marinithermus hydrothermalis (strain DSM 14884 / JCM 11576 / T1)</name>
    <dbReference type="NCBI Taxonomy" id="869210"/>
    <lineage>
        <taxon>Bacteria</taxon>
        <taxon>Thermotogati</taxon>
        <taxon>Deinococcota</taxon>
        <taxon>Deinococci</taxon>
        <taxon>Thermales</taxon>
        <taxon>Thermaceae</taxon>
        <taxon>Marinithermus</taxon>
    </lineage>
</organism>
<evidence type="ECO:0000256" key="2">
    <source>
        <dbReference type="ARBA" id="ARBA00022448"/>
    </source>
</evidence>
<dbReference type="EMBL" id="CP002630">
    <property type="protein sequence ID" value="AEB12249.1"/>
    <property type="molecule type" value="Genomic_DNA"/>
</dbReference>
<dbReference type="STRING" id="869210.Marky_1514"/>
<dbReference type="InterPro" id="IPR035906">
    <property type="entry name" value="MetI-like_sf"/>
</dbReference>
<dbReference type="RefSeq" id="WP_013704296.1">
    <property type="nucleotide sequence ID" value="NC_015387.1"/>
</dbReference>
<protein>
    <submittedName>
        <fullName evidence="8">ABC-type transporter, integral membrane subunit</fullName>
    </submittedName>
</protein>
<dbReference type="GO" id="GO:0055085">
    <property type="term" value="P:transmembrane transport"/>
    <property type="evidence" value="ECO:0007669"/>
    <property type="project" value="InterPro"/>
</dbReference>
<keyword evidence="3 6" id="KW-0812">Transmembrane</keyword>
<dbReference type="SUPFAM" id="SSF161098">
    <property type="entry name" value="MetI-like"/>
    <property type="match status" value="1"/>
</dbReference>
<gene>
    <name evidence="8" type="ordered locus">Marky_1514</name>
</gene>
<sequence length="254" mass="26782">MRLLGPVLQALLSLGLLIGFFSLDELHARVMLAIWPEYADDIPYPGGDMLRLGLRTIELVLISSGISVLIAVPLGILATRPAYREEFAPIVSGLANAGQTVPSLAVIAIAFPVLGFGVWPTIVALVINGLLPIVRNTIAGLESVDRAQLDAGLGMGMTPRQLLWQVELPHAVPVILAGIRTSVVLNVGTAVLGGLVGAGGLGEPIVNGIQLRIPPHVWFGAVPTALLAVIADYFLGQVERVLTPAGLLLERERD</sequence>
<accession>F2NPG8</accession>
<proteinExistence type="inferred from homology"/>
<dbReference type="Proteomes" id="UP000007030">
    <property type="component" value="Chromosome"/>
</dbReference>
<dbReference type="CDD" id="cd06261">
    <property type="entry name" value="TM_PBP2"/>
    <property type="match status" value="1"/>
</dbReference>
<dbReference type="PANTHER" id="PTHR30177">
    <property type="entry name" value="GLYCINE BETAINE/L-PROLINE TRANSPORT SYSTEM PERMEASE PROTEIN PROW"/>
    <property type="match status" value="1"/>
</dbReference>
<evidence type="ECO:0000313" key="8">
    <source>
        <dbReference type="EMBL" id="AEB12249.1"/>
    </source>
</evidence>
<evidence type="ECO:0000256" key="3">
    <source>
        <dbReference type="ARBA" id="ARBA00022692"/>
    </source>
</evidence>
<dbReference type="FunFam" id="1.10.3720.10:FF:000001">
    <property type="entry name" value="Glycine betaine ABC transporter, permease"/>
    <property type="match status" value="1"/>
</dbReference>